<dbReference type="Pfam" id="PF13302">
    <property type="entry name" value="Acetyltransf_3"/>
    <property type="match status" value="1"/>
</dbReference>
<gene>
    <name evidence="2" type="ORF">GGR36_000168</name>
</gene>
<dbReference type="PROSITE" id="PS51186">
    <property type="entry name" value="GNAT"/>
    <property type="match status" value="1"/>
</dbReference>
<dbReference type="EMBL" id="JACIET010000001">
    <property type="protein sequence ID" value="MBB4010860.1"/>
    <property type="molecule type" value="Genomic_DNA"/>
</dbReference>
<protein>
    <submittedName>
        <fullName evidence="2">Ribosomal-protein-alanine N-acetyltransferase</fullName>
        <ecNumber evidence="2">2.3.1.267</ecNumber>
    </submittedName>
</protein>
<dbReference type="RefSeq" id="WP_338088527.1">
    <property type="nucleotide sequence ID" value="NZ_BAABLE010000011.1"/>
</dbReference>
<evidence type="ECO:0000313" key="2">
    <source>
        <dbReference type="EMBL" id="MBB4010860.1"/>
    </source>
</evidence>
<name>A0A840BCU8_9RHOO</name>
<keyword evidence="3" id="KW-1185">Reference proteome</keyword>
<dbReference type="GO" id="GO:0008999">
    <property type="term" value="F:protein-N-terminal-alanine acetyltransferase activity"/>
    <property type="evidence" value="ECO:0007669"/>
    <property type="project" value="UniProtKB-EC"/>
</dbReference>
<dbReference type="AlphaFoldDB" id="A0A840BCU8"/>
<reference evidence="2 3" key="1">
    <citation type="submission" date="2020-08" db="EMBL/GenBank/DDBJ databases">
        <title>Genomic Encyclopedia of Type Strains, Phase IV (KMG-IV): sequencing the most valuable type-strain genomes for metagenomic binning, comparative biology and taxonomic classification.</title>
        <authorList>
            <person name="Goeker M."/>
        </authorList>
    </citation>
    <scope>NUCLEOTIDE SEQUENCE [LARGE SCALE GENOMIC DNA]</scope>
    <source>
        <strain evidence="2 3">DSM 106739</strain>
    </source>
</reference>
<evidence type="ECO:0000259" key="1">
    <source>
        <dbReference type="PROSITE" id="PS51186"/>
    </source>
</evidence>
<dbReference type="Gene3D" id="3.40.630.30">
    <property type="match status" value="1"/>
</dbReference>
<dbReference type="Proteomes" id="UP000561045">
    <property type="component" value="Unassembled WGS sequence"/>
</dbReference>
<feature type="domain" description="N-acetyltransferase" evidence="1">
    <location>
        <begin position="20"/>
        <end position="190"/>
    </location>
</feature>
<proteinExistence type="predicted"/>
<dbReference type="InterPro" id="IPR000182">
    <property type="entry name" value="GNAT_dom"/>
</dbReference>
<dbReference type="InterPro" id="IPR051531">
    <property type="entry name" value="N-acetyltransferase"/>
</dbReference>
<sequence>MTVETVDPAPAFPSLTTPRLRLRELTPDDTPEVFEIHSDAEGMRWFGSDLLTRSEQALGLIETFAAWRKMPNPGTRWGIERKENGHLIGTCGLFKWNRAWRSCTIGYELARSAWGVGYMREALVAMLQWGFDNMALNRVEALIHPENQRSRRTVARLGFAFEGRMREAGFWNGETQDLELHALLMRDWPPGRLG</sequence>
<evidence type="ECO:0000313" key="3">
    <source>
        <dbReference type="Proteomes" id="UP000561045"/>
    </source>
</evidence>
<dbReference type="PANTHER" id="PTHR43792">
    <property type="entry name" value="GNAT FAMILY, PUTATIVE (AFU_ORTHOLOGUE AFUA_3G00765)-RELATED-RELATED"/>
    <property type="match status" value="1"/>
</dbReference>
<dbReference type="EC" id="2.3.1.267" evidence="2"/>
<keyword evidence="2" id="KW-0012">Acyltransferase</keyword>
<comment type="caution">
    <text evidence="2">The sequence shown here is derived from an EMBL/GenBank/DDBJ whole genome shotgun (WGS) entry which is preliminary data.</text>
</comment>
<dbReference type="InterPro" id="IPR016181">
    <property type="entry name" value="Acyl_CoA_acyltransferase"/>
</dbReference>
<dbReference type="SUPFAM" id="SSF55729">
    <property type="entry name" value="Acyl-CoA N-acyltransferases (Nat)"/>
    <property type="match status" value="1"/>
</dbReference>
<accession>A0A840BCU8</accession>
<keyword evidence="2" id="KW-0808">Transferase</keyword>
<dbReference type="PANTHER" id="PTHR43792:SF9">
    <property type="entry name" value="RIBOSOMAL-PROTEIN-ALANINE ACETYLTRANSFERASE"/>
    <property type="match status" value="1"/>
</dbReference>
<organism evidence="2 3">
    <name type="scientific">Niveibacterium umoris</name>
    <dbReference type="NCBI Taxonomy" id="1193620"/>
    <lineage>
        <taxon>Bacteria</taxon>
        <taxon>Pseudomonadati</taxon>
        <taxon>Pseudomonadota</taxon>
        <taxon>Betaproteobacteria</taxon>
        <taxon>Rhodocyclales</taxon>
        <taxon>Rhodocyclaceae</taxon>
        <taxon>Niveibacterium</taxon>
    </lineage>
</organism>
<dbReference type="GO" id="GO:0005737">
    <property type="term" value="C:cytoplasm"/>
    <property type="evidence" value="ECO:0007669"/>
    <property type="project" value="TreeGrafter"/>
</dbReference>